<feature type="compositionally biased region" description="Basic and acidic residues" evidence="1">
    <location>
        <begin position="182"/>
        <end position="197"/>
    </location>
</feature>
<name>A0A395NJG2_TRIAR</name>
<comment type="caution">
    <text evidence="2">The sequence shown here is derived from an EMBL/GenBank/DDBJ whole genome shotgun (WGS) entry which is preliminary data.</text>
</comment>
<evidence type="ECO:0000313" key="3">
    <source>
        <dbReference type="Proteomes" id="UP000266272"/>
    </source>
</evidence>
<feature type="region of interest" description="Disordered" evidence="1">
    <location>
        <begin position="54"/>
        <end position="80"/>
    </location>
</feature>
<dbReference type="Proteomes" id="UP000266272">
    <property type="component" value="Unassembled WGS sequence"/>
</dbReference>
<accession>A0A395NJG2</accession>
<proteinExistence type="predicted"/>
<evidence type="ECO:0000313" key="2">
    <source>
        <dbReference type="EMBL" id="RFU76031.1"/>
    </source>
</evidence>
<protein>
    <submittedName>
        <fullName evidence="2">Uncharacterized protein</fullName>
    </submittedName>
</protein>
<evidence type="ECO:0000256" key="1">
    <source>
        <dbReference type="SAM" id="MobiDB-lite"/>
    </source>
</evidence>
<dbReference type="EMBL" id="PXOA01000391">
    <property type="protein sequence ID" value="RFU76031.1"/>
    <property type="molecule type" value="Genomic_DNA"/>
</dbReference>
<reference evidence="2 3" key="1">
    <citation type="journal article" date="2018" name="PLoS Pathog.">
        <title>Evolution of structural diversity of trichothecenes, a family of toxins produced by plant pathogenic and entomopathogenic fungi.</title>
        <authorList>
            <person name="Proctor R.H."/>
            <person name="McCormick S.P."/>
            <person name="Kim H.S."/>
            <person name="Cardoza R.E."/>
            <person name="Stanley A.M."/>
            <person name="Lindo L."/>
            <person name="Kelly A."/>
            <person name="Brown D.W."/>
            <person name="Lee T."/>
            <person name="Vaughan M.M."/>
            <person name="Alexander N.J."/>
            <person name="Busman M."/>
            <person name="Gutierrez S."/>
        </authorList>
    </citation>
    <scope>NUCLEOTIDE SEQUENCE [LARGE SCALE GENOMIC DNA]</scope>
    <source>
        <strain evidence="2 3">IBT 40837</strain>
    </source>
</reference>
<organism evidence="2 3">
    <name type="scientific">Trichoderma arundinaceum</name>
    <dbReference type="NCBI Taxonomy" id="490622"/>
    <lineage>
        <taxon>Eukaryota</taxon>
        <taxon>Fungi</taxon>
        <taxon>Dikarya</taxon>
        <taxon>Ascomycota</taxon>
        <taxon>Pezizomycotina</taxon>
        <taxon>Sordariomycetes</taxon>
        <taxon>Hypocreomycetidae</taxon>
        <taxon>Hypocreales</taxon>
        <taxon>Hypocreaceae</taxon>
        <taxon>Trichoderma</taxon>
    </lineage>
</organism>
<dbReference type="AlphaFoldDB" id="A0A395NJG2"/>
<keyword evidence="3" id="KW-1185">Reference proteome</keyword>
<gene>
    <name evidence="2" type="ORF">TARUN_6241</name>
</gene>
<sequence>MDSASFLHVTVPGPITASSRVRLVKWFPLTGSTTSVRPLKWRVASAAKIGGLGEQTSDGLLASGSSRNANKHRLRPTAAERPGGIREMEKGTAIVDQNPRLPALALPLQPRLLEAREMLTSTAKRRLFAHALSASPPQERKRHAYKPSHQRAACRLAATAALRDIHQHATAALSKGSLQRQADGKAEAAEGEREKSKAPVRLNNRFSAQKSPARDSCRQ</sequence>
<feature type="compositionally biased region" description="Polar residues" evidence="1">
    <location>
        <begin position="54"/>
        <end position="68"/>
    </location>
</feature>
<feature type="region of interest" description="Disordered" evidence="1">
    <location>
        <begin position="172"/>
        <end position="219"/>
    </location>
</feature>